<organism evidence="3 4">
    <name type="scientific">Nocardia terpenica</name>
    <dbReference type="NCBI Taxonomy" id="455432"/>
    <lineage>
        <taxon>Bacteria</taxon>
        <taxon>Bacillati</taxon>
        <taxon>Actinomycetota</taxon>
        <taxon>Actinomycetes</taxon>
        <taxon>Mycobacteriales</taxon>
        <taxon>Nocardiaceae</taxon>
        <taxon>Nocardia</taxon>
    </lineage>
</organism>
<keyword evidence="2" id="KW-1133">Transmembrane helix</keyword>
<dbReference type="Pfam" id="PF11241">
    <property type="entry name" value="DUF3043"/>
    <property type="match status" value="1"/>
</dbReference>
<evidence type="ECO:0000313" key="3">
    <source>
        <dbReference type="EMBL" id="QIS24149.1"/>
    </source>
</evidence>
<dbReference type="Proteomes" id="UP000500953">
    <property type="component" value="Chromosome"/>
</dbReference>
<evidence type="ECO:0000256" key="2">
    <source>
        <dbReference type="SAM" id="Phobius"/>
    </source>
</evidence>
<dbReference type="InterPro" id="IPR021403">
    <property type="entry name" value="DUF3043"/>
</dbReference>
<protein>
    <submittedName>
        <fullName evidence="3">DUF3043 domain-containing protein</fullName>
    </submittedName>
</protein>
<gene>
    <name evidence="3" type="ORF">F6W96_12765</name>
</gene>
<feature type="transmembrane region" description="Helical" evidence="2">
    <location>
        <begin position="178"/>
        <end position="199"/>
    </location>
</feature>
<accession>A0A6G9ZEU2</accession>
<feature type="region of interest" description="Disordered" evidence="1">
    <location>
        <begin position="1"/>
        <end position="114"/>
    </location>
</feature>
<proteinExistence type="predicted"/>
<evidence type="ECO:0000256" key="1">
    <source>
        <dbReference type="SAM" id="MobiDB-lite"/>
    </source>
</evidence>
<evidence type="ECO:0000313" key="4">
    <source>
        <dbReference type="Proteomes" id="UP000500953"/>
    </source>
</evidence>
<keyword evidence="2" id="KW-0812">Transmembrane</keyword>
<sequence length="247" mass="27258">MRAVWRRPGRPDFQGDVSSNSLVGVKFLRRGDASTTDNLADEASADDSEGGSATGRAAVTATSGKGRPTPKRRDAQGRKRGPVAPAPMTAKEARARRKANRGTRAERKAASAERRAAAADRRARMLAGEDKYLLPRDRGPVRAYVRDLVDARRNLVGLFMPLALVLILTMFLTPALQAYVTLAMLVMMVFMIAEGFVIGRIINRRVRERFPDHTDSPWSLGWYAFVRASQIRRMRAPKPRVSAGEAV</sequence>
<feature type="compositionally biased region" description="Basic and acidic residues" evidence="1">
    <location>
        <begin position="103"/>
        <end position="114"/>
    </location>
</feature>
<feature type="compositionally biased region" description="Acidic residues" evidence="1">
    <location>
        <begin position="39"/>
        <end position="49"/>
    </location>
</feature>
<keyword evidence="2" id="KW-0472">Membrane</keyword>
<feature type="transmembrane region" description="Helical" evidence="2">
    <location>
        <begin position="155"/>
        <end position="172"/>
    </location>
</feature>
<dbReference type="AlphaFoldDB" id="A0A6G9ZEU2"/>
<name>A0A6G9ZEU2_9NOCA</name>
<dbReference type="EMBL" id="CP046173">
    <property type="protein sequence ID" value="QIS24149.1"/>
    <property type="molecule type" value="Genomic_DNA"/>
</dbReference>
<reference evidence="3 4" key="1">
    <citation type="journal article" date="2019" name="ACS Chem. Biol.">
        <title>Identification and Mobilization of a Cryptic Antibiotic Biosynthesis Gene Locus from a Human-Pathogenic Nocardia Isolate.</title>
        <authorList>
            <person name="Herisse M."/>
            <person name="Ishida K."/>
            <person name="Porter J.L."/>
            <person name="Howden B."/>
            <person name="Hertweck C."/>
            <person name="Stinear T.P."/>
            <person name="Pidot S.J."/>
        </authorList>
    </citation>
    <scope>NUCLEOTIDE SEQUENCE [LARGE SCALE GENOMIC DNA]</scope>
    <source>
        <strain evidence="3 4">AUSMDU00012715</strain>
    </source>
</reference>